<dbReference type="PROSITE" id="PS51192">
    <property type="entry name" value="HELICASE_ATP_BIND_1"/>
    <property type="match status" value="1"/>
</dbReference>
<feature type="region of interest" description="Disordered" evidence="1">
    <location>
        <begin position="1"/>
        <end position="21"/>
    </location>
</feature>
<dbReference type="Gene3D" id="1.10.30.50">
    <property type="match status" value="1"/>
</dbReference>
<reference evidence="5" key="1">
    <citation type="journal article" date="2015" name="ISME J.">
        <title>Draft Genome Sequence of Streptomyces incarnatus NRRL8089, which Produces the Nucleoside Antibiotic Sinefungin.</title>
        <authorList>
            <person name="Oshima K."/>
            <person name="Hattori M."/>
            <person name="Shimizu H."/>
            <person name="Fukuda K."/>
            <person name="Nemoto M."/>
            <person name="Inagaki K."/>
            <person name="Tamura T."/>
        </authorList>
    </citation>
    <scope>NUCLEOTIDE SEQUENCE</scope>
    <source>
        <strain evidence="5">FACHB-1277</strain>
    </source>
</reference>
<dbReference type="InterPro" id="IPR002711">
    <property type="entry name" value="HNH"/>
</dbReference>
<dbReference type="InterPro" id="IPR002048">
    <property type="entry name" value="EF_hand_dom"/>
</dbReference>
<dbReference type="PROSITE" id="PS51194">
    <property type="entry name" value="HELICASE_CTER"/>
    <property type="match status" value="1"/>
</dbReference>
<dbReference type="RefSeq" id="WP_190349526.1">
    <property type="nucleotide sequence ID" value="NZ_JACJPY010000006.1"/>
</dbReference>
<gene>
    <name evidence="5" type="ORF">H6F44_03460</name>
</gene>
<feature type="domain" description="EF-hand" evidence="2">
    <location>
        <begin position="516"/>
        <end position="551"/>
    </location>
</feature>
<accession>A0A926URX4</accession>
<protein>
    <submittedName>
        <fullName evidence="5">DEAD/DEAH box helicase family protein</fullName>
    </submittedName>
</protein>
<dbReference type="SUPFAM" id="SSF52540">
    <property type="entry name" value="P-loop containing nucleoside triphosphate hydrolases"/>
    <property type="match status" value="1"/>
</dbReference>
<dbReference type="EMBL" id="JACJPY010000006">
    <property type="protein sequence ID" value="MBD2149187.1"/>
    <property type="molecule type" value="Genomic_DNA"/>
</dbReference>
<reference evidence="5" key="2">
    <citation type="submission" date="2020-08" db="EMBL/GenBank/DDBJ databases">
        <authorList>
            <person name="Chen M."/>
            <person name="Teng W."/>
            <person name="Zhao L."/>
            <person name="Hu C."/>
            <person name="Zhou Y."/>
            <person name="Han B."/>
            <person name="Song L."/>
            <person name="Shu W."/>
        </authorList>
    </citation>
    <scope>NUCLEOTIDE SEQUENCE</scope>
    <source>
        <strain evidence="5">FACHB-1277</strain>
    </source>
</reference>
<dbReference type="GO" id="GO:0004519">
    <property type="term" value="F:endonuclease activity"/>
    <property type="evidence" value="ECO:0007669"/>
    <property type="project" value="InterPro"/>
</dbReference>
<dbReference type="Gene3D" id="3.40.50.300">
    <property type="entry name" value="P-loop containing nucleotide triphosphate hydrolases"/>
    <property type="match status" value="2"/>
</dbReference>
<dbReference type="GO" id="GO:0004386">
    <property type="term" value="F:helicase activity"/>
    <property type="evidence" value="ECO:0007669"/>
    <property type="project" value="UniProtKB-KW"/>
</dbReference>
<evidence type="ECO:0000259" key="3">
    <source>
        <dbReference type="PROSITE" id="PS51192"/>
    </source>
</evidence>
<dbReference type="CDD" id="cd00085">
    <property type="entry name" value="HNHc"/>
    <property type="match status" value="1"/>
</dbReference>
<keyword evidence="5" id="KW-0067">ATP-binding</keyword>
<organism evidence="5 6">
    <name type="scientific">Pseudanabaena cinerea FACHB-1277</name>
    <dbReference type="NCBI Taxonomy" id="2949581"/>
    <lineage>
        <taxon>Bacteria</taxon>
        <taxon>Bacillati</taxon>
        <taxon>Cyanobacteriota</taxon>
        <taxon>Cyanophyceae</taxon>
        <taxon>Pseudanabaenales</taxon>
        <taxon>Pseudanabaenaceae</taxon>
        <taxon>Pseudanabaena</taxon>
        <taxon>Pseudanabaena cinerea</taxon>
    </lineage>
</organism>
<dbReference type="GO" id="GO:0008270">
    <property type="term" value="F:zinc ion binding"/>
    <property type="evidence" value="ECO:0007669"/>
    <property type="project" value="InterPro"/>
</dbReference>
<dbReference type="Proteomes" id="UP000631421">
    <property type="component" value="Unassembled WGS sequence"/>
</dbReference>
<keyword evidence="5" id="KW-0378">Hydrolase</keyword>
<comment type="caution">
    <text evidence="5">The sequence shown here is derived from an EMBL/GenBank/DDBJ whole genome shotgun (WGS) entry which is preliminary data.</text>
</comment>
<dbReference type="InterPro" id="IPR003615">
    <property type="entry name" value="HNH_nuc"/>
</dbReference>
<evidence type="ECO:0000313" key="6">
    <source>
        <dbReference type="Proteomes" id="UP000631421"/>
    </source>
</evidence>
<dbReference type="Pfam" id="PF04851">
    <property type="entry name" value="ResIII"/>
    <property type="match status" value="1"/>
</dbReference>
<dbReference type="InterPro" id="IPR014001">
    <property type="entry name" value="Helicase_ATP-bd"/>
</dbReference>
<dbReference type="GO" id="GO:0005524">
    <property type="term" value="F:ATP binding"/>
    <property type="evidence" value="ECO:0007669"/>
    <property type="project" value="InterPro"/>
</dbReference>
<dbReference type="GO" id="GO:0016787">
    <property type="term" value="F:hydrolase activity"/>
    <property type="evidence" value="ECO:0007669"/>
    <property type="project" value="InterPro"/>
</dbReference>
<evidence type="ECO:0000259" key="4">
    <source>
        <dbReference type="PROSITE" id="PS51194"/>
    </source>
</evidence>
<evidence type="ECO:0000313" key="5">
    <source>
        <dbReference type="EMBL" id="MBD2149187.1"/>
    </source>
</evidence>
<keyword evidence="5" id="KW-0547">Nucleotide-binding</keyword>
<keyword evidence="5" id="KW-0347">Helicase</keyword>
<sequence>MQTSQVEKSGTIRVSRGENPRDLYEHQNQAIQALDKKNSAPFKGLLVLPTGGGKTLTAVHWMLKNFIDKGQKVLWIAHRHELLNQALDTVKNSAYSSTVQNVKQFRYRIISGHPKHDIPANIKSTDDIIIASKDSLNSGLIYLLENWVNHAESILLVIDEAHHASAKTYRKLIESIEKNFTDRKKSKNFKMLGLTATPFRTEEGEAGLLKKVFPDDIIFAEHLRTLINRGILAEPIFESLETQLNFYHELSDNDIKSIEGFDKIPRDVAEKIAMSNVRNRQIVDHYINNRDKYKPLLVFAIDVVHAVTLDGVFRSRGIKSDFVVSSIQSAGTGATISPQENGKKIQQFKDGKLEVLINVEMLTEGTDLPNVQTVFLTRPTTSTILMTQMIGRALRGTKAGGTDKAYVVTFIDDWENKINWVNPEKLHIEEDAEFIDRDKETAKKIARLISIDKIEEFAKIMDSSIDTTDLEKLDFLKRIPIGIYRFSILEPCESGESVPRNYDVLLYDETEEAYDNFINDLEAIFKLIDADDREVLSEGELEYLLNIIKDKYLPNAQSLLAYRDDDVINILRFYAQKQIRPEFLAFSERRKCNLAIVAKHIYDNDLGDRATDAYIDSLWNDEKLFWQVLFGSKLNFVKQLDIERYKFKGYYGNQISVLPVLVPDDVPLEDLTLNEIKERDPFEYRKIKDAVFAKATKNGFISCAVSKFKSKIRNDFQIDHIKPMSQGGKTVLNNLQVLSRKAHVEKTTLENKNKLLKTMTSSISCPRCNHINAIDSSTKSTTCNRCGCFINVTARQSEIKFN</sequence>
<dbReference type="GO" id="GO:0005829">
    <property type="term" value="C:cytosol"/>
    <property type="evidence" value="ECO:0007669"/>
    <property type="project" value="TreeGrafter"/>
</dbReference>
<keyword evidence="6" id="KW-1185">Reference proteome</keyword>
<dbReference type="InterPro" id="IPR001650">
    <property type="entry name" value="Helicase_C-like"/>
</dbReference>
<proteinExistence type="predicted"/>
<dbReference type="InterPro" id="IPR050742">
    <property type="entry name" value="Helicase_Restrict-Modif_Enz"/>
</dbReference>
<dbReference type="SMART" id="SM00490">
    <property type="entry name" value="HELICc"/>
    <property type="match status" value="1"/>
</dbReference>
<dbReference type="GO" id="GO:0003677">
    <property type="term" value="F:DNA binding"/>
    <property type="evidence" value="ECO:0007669"/>
    <property type="project" value="InterPro"/>
</dbReference>
<feature type="domain" description="Helicase C-terminal" evidence="4">
    <location>
        <begin position="281"/>
        <end position="476"/>
    </location>
</feature>
<dbReference type="PROSITE" id="PS50222">
    <property type="entry name" value="EF_HAND_2"/>
    <property type="match status" value="1"/>
</dbReference>
<evidence type="ECO:0000256" key="1">
    <source>
        <dbReference type="SAM" id="MobiDB-lite"/>
    </source>
</evidence>
<dbReference type="AlphaFoldDB" id="A0A926URX4"/>
<dbReference type="PANTHER" id="PTHR47396:SF1">
    <property type="entry name" value="ATP-DEPENDENT HELICASE IRC3-RELATED"/>
    <property type="match status" value="1"/>
</dbReference>
<dbReference type="SMART" id="SM00487">
    <property type="entry name" value="DEXDc"/>
    <property type="match status" value="1"/>
</dbReference>
<dbReference type="InterPro" id="IPR006935">
    <property type="entry name" value="Helicase/UvrB_N"/>
</dbReference>
<dbReference type="SMART" id="SM00507">
    <property type="entry name" value="HNHc"/>
    <property type="match status" value="1"/>
</dbReference>
<name>A0A926URX4_9CYAN</name>
<dbReference type="GO" id="GO:0005509">
    <property type="term" value="F:calcium ion binding"/>
    <property type="evidence" value="ECO:0007669"/>
    <property type="project" value="InterPro"/>
</dbReference>
<dbReference type="PANTHER" id="PTHR47396">
    <property type="entry name" value="TYPE I RESTRICTION ENZYME ECOKI R PROTEIN"/>
    <property type="match status" value="1"/>
</dbReference>
<dbReference type="Pfam" id="PF01844">
    <property type="entry name" value="HNH"/>
    <property type="match status" value="1"/>
</dbReference>
<feature type="domain" description="Helicase ATP-binding" evidence="3">
    <location>
        <begin position="35"/>
        <end position="216"/>
    </location>
</feature>
<evidence type="ECO:0000259" key="2">
    <source>
        <dbReference type="PROSITE" id="PS50222"/>
    </source>
</evidence>
<dbReference type="InterPro" id="IPR027417">
    <property type="entry name" value="P-loop_NTPase"/>
</dbReference>
<dbReference type="Pfam" id="PF00271">
    <property type="entry name" value="Helicase_C"/>
    <property type="match status" value="1"/>
</dbReference>